<dbReference type="PANTHER" id="PTHR37610:SF40">
    <property type="entry name" value="OS01G0909600 PROTEIN"/>
    <property type="match status" value="1"/>
</dbReference>
<name>A0ABD3JAV4_EUCGL</name>
<evidence type="ECO:0000256" key="1">
    <source>
        <dbReference type="SAM" id="MobiDB-lite"/>
    </source>
</evidence>
<comment type="caution">
    <text evidence="3">The sequence shown here is derived from an EMBL/GenBank/DDBJ whole genome shotgun (WGS) entry which is preliminary data.</text>
</comment>
<proteinExistence type="predicted"/>
<evidence type="ECO:0000259" key="2">
    <source>
        <dbReference type="Pfam" id="PF14244"/>
    </source>
</evidence>
<reference evidence="3 4" key="1">
    <citation type="submission" date="2024-11" db="EMBL/GenBank/DDBJ databases">
        <title>Chromosome-level genome assembly of Eucalyptus globulus Labill. provides insights into its genome evolution.</title>
        <authorList>
            <person name="Li X."/>
        </authorList>
    </citation>
    <scope>NUCLEOTIDE SEQUENCE [LARGE SCALE GENOMIC DNA]</scope>
    <source>
        <strain evidence="3">CL2024</strain>
        <tissue evidence="3">Fresh tender leaves</tissue>
    </source>
</reference>
<keyword evidence="4" id="KW-1185">Reference proteome</keyword>
<dbReference type="EMBL" id="JBJKBG010000008">
    <property type="protein sequence ID" value="KAL3725116.1"/>
    <property type="molecule type" value="Genomic_DNA"/>
</dbReference>
<protein>
    <recommendedName>
        <fullName evidence="2">Retrotransposon Copia-like N-terminal domain-containing protein</fullName>
    </recommendedName>
</protein>
<dbReference type="Proteomes" id="UP001634007">
    <property type="component" value="Unassembled WGS sequence"/>
</dbReference>
<dbReference type="PANTHER" id="PTHR37610">
    <property type="entry name" value="CCHC-TYPE DOMAIN-CONTAINING PROTEIN"/>
    <property type="match status" value="1"/>
</dbReference>
<gene>
    <name evidence="3" type="ORF">ACJRO7_030174</name>
</gene>
<evidence type="ECO:0000313" key="4">
    <source>
        <dbReference type="Proteomes" id="UP001634007"/>
    </source>
</evidence>
<evidence type="ECO:0000313" key="3">
    <source>
        <dbReference type="EMBL" id="KAL3725116.1"/>
    </source>
</evidence>
<sequence length="405" mass="44905">MGLPVSRHPYHWVPYPWYVGASPNASSPGTGSSLSNPQLDGSPPTTNGANSAVSLEQVSGSGEPGLGSNPYPGVSNAVYDSGFSGSGTGANPYPNFAPGFLLFPIVAIASRPEPGDPLYISTADGPELKLISIQLIGSENYSKWSQDFWQALVTKDKDGFLDGTIPIPSNERLARHWRKCNHLIRTWIGNCISPEVAAELPSTEDSKRMWDNIKEMYGKLDRAKIFSLMQELSELKQGNMTVTACYNKLSSLWNQLEATEEKLEGPAETLQQYRSMKEREKAKRFLLILNENYLTFRSQILTMDPVPPLGRIFQLAVQEESQRLAVPEQTRGSDSITLAMRGVRRDSGQTLARERENREKGLGFQGGFARPLKERGRTAQIFRRDLTVDRGSINSVNRTVDIIPR</sequence>
<dbReference type="InterPro" id="IPR029472">
    <property type="entry name" value="Copia-like_N"/>
</dbReference>
<dbReference type="Pfam" id="PF14244">
    <property type="entry name" value="Retrotran_gag_3"/>
    <property type="match status" value="1"/>
</dbReference>
<dbReference type="AlphaFoldDB" id="A0ABD3JAV4"/>
<organism evidence="3 4">
    <name type="scientific">Eucalyptus globulus</name>
    <name type="common">Tasmanian blue gum</name>
    <dbReference type="NCBI Taxonomy" id="34317"/>
    <lineage>
        <taxon>Eukaryota</taxon>
        <taxon>Viridiplantae</taxon>
        <taxon>Streptophyta</taxon>
        <taxon>Embryophyta</taxon>
        <taxon>Tracheophyta</taxon>
        <taxon>Spermatophyta</taxon>
        <taxon>Magnoliopsida</taxon>
        <taxon>eudicotyledons</taxon>
        <taxon>Gunneridae</taxon>
        <taxon>Pentapetalae</taxon>
        <taxon>rosids</taxon>
        <taxon>malvids</taxon>
        <taxon>Myrtales</taxon>
        <taxon>Myrtaceae</taxon>
        <taxon>Myrtoideae</taxon>
        <taxon>Eucalypteae</taxon>
        <taxon>Eucalyptus</taxon>
    </lineage>
</organism>
<accession>A0ABD3JAV4</accession>
<feature type="region of interest" description="Disordered" evidence="1">
    <location>
        <begin position="26"/>
        <end position="51"/>
    </location>
</feature>
<feature type="domain" description="Retrotransposon Copia-like N-terminal" evidence="2">
    <location>
        <begin position="124"/>
        <end position="168"/>
    </location>
</feature>